<dbReference type="EMBL" id="JBHMDO010000041">
    <property type="protein sequence ID" value="MFB9329312.1"/>
    <property type="molecule type" value="Genomic_DNA"/>
</dbReference>
<dbReference type="SMART" id="SM01061">
    <property type="entry name" value="CAT_RBD"/>
    <property type="match status" value="1"/>
</dbReference>
<dbReference type="Pfam" id="PF00874">
    <property type="entry name" value="PRD"/>
    <property type="match status" value="2"/>
</dbReference>
<keyword evidence="4" id="KW-1185">Reference proteome</keyword>
<evidence type="ECO:0000259" key="2">
    <source>
        <dbReference type="PROSITE" id="PS51372"/>
    </source>
</evidence>
<dbReference type="InterPro" id="IPR036650">
    <property type="entry name" value="CAT_RNA-bd_dom_sf"/>
</dbReference>
<dbReference type="Gene3D" id="1.10.1790.10">
    <property type="entry name" value="PRD domain"/>
    <property type="match status" value="2"/>
</dbReference>
<evidence type="ECO:0000256" key="1">
    <source>
        <dbReference type="ARBA" id="ARBA00022737"/>
    </source>
</evidence>
<reference evidence="3 4" key="1">
    <citation type="submission" date="2024-09" db="EMBL/GenBank/DDBJ databases">
        <authorList>
            <person name="Sun Q."/>
            <person name="Mori K."/>
        </authorList>
    </citation>
    <scope>NUCLEOTIDE SEQUENCE [LARGE SCALE GENOMIC DNA]</scope>
    <source>
        <strain evidence="3 4">TISTR 2452</strain>
    </source>
</reference>
<accession>A0ABV5KVR0</accession>
<dbReference type="InterPro" id="IPR050661">
    <property type="entry name" value="BglG_antiterminators"/>
</dbReference>
<feature type="domain" description="PRD" evidence="2">
    <location>
        <begin position="75"/>
        <end position="180"/>
    </location>
</feature>
<dbReference type="PANTHER" id="PTHR30185:SF16">
    <property type="entry name" value="PROTEIN GLCT"/>
    <property type="match status" value="1"/>
</dbReference>
<dbReference type="Gene3D" id="2.30.24.10">
    <property type="entry name" value="CAT RNA-binding domain"/>
    <property type="match status" value="1"/>
</dbReference>
<evidence type="ECO:0000313" key="3">
    <source>
        <dbReference type="EMBL" id="MFB9329312.1"/>
    </source>
</evidence>
<dbReference type="Proteomes" id="UP001589747">
    <property type="component" value="Unassembled WGS sequence"/>
</dbReference>
<dbReference type="InterPro" id="IPR036634">
    <property type="entry name" value="PRD_sf"/>
</dbReference>
<evidence type="ECO:0000313" key="4">
    <source>
        <dbReference type="Proteomes" id="UP001589747"/>
    </source>
</evidence>
<dbReference type="PROSITE" id="PS51372">
    <property type="entry name" value="PRD_2"/>
    <property type="match status" value="2"/>
</dbReference>
<dbReference type="InterPro" id="IPR004341">
    <property type="entry name" value="CAT_RNA-bd_dom"/>
</dbReference>
<feature type="domain" description="PRD" evidence="2">
    <location>
        <begin position="181"/>
        <end position="287"/>
    </location>
</feature>
<comment type="caution">
    <text evidence="3">The sequence shown here is derived from an EMBL/GenBank/DDBJ whole genome shotgun (WGS) entry which is preliminary data.</text>
</comment>
<gene>
    <name evidence="3" type="ORF">ACFFSY_25530</name>
</gene>
<protein>
    <submittedName>
        <fullName evidence="3">PRD domain-containing protein</fullName>
    </submittedName>
</protein>
<dbReference type="Pfam" id="PF03123">
    <property type="entry name" value="CAT_RBD"/>
    <property type="match status" value="1"/>
</dbReference>
<dbReference type="RefSeq" id="WP_377499462.1">
    <property type="nucleotide sequence ID" value="NZ_JBHMDO010000041.1"/>
</dbReference>
<dbReference type="SUPFAM" id="SSF63520">
    <property type="entry name" value="PTS-regulatory domain, PRD"/>
    <property type="match status" value="2"/>
</dbReference>
<dbReference type="SUPFAM" id="SSF50151">
    <property type="entry name" value="SacY-like RNA-binding domain"/>
    <property type="match status" value="1"/>
</dbReference>
<name>A0ABV5KVR0_9BACL</name>
<keyword evidence="1" id="KW-0677">Repeat</keyword>
<proteinExistence type="predicted"/>
<organism evidence="3 4">
    <name type="scientific">Paenibacillus aurantiacus</name>
    <dbReference type="NCBI Taxonomy" id="1936118"/>
    <lineage>
        <taxon>Bacteria</taxon>
        <taxon>Bacillati</taxon>
        <taxon>Bacillota</taxon>
        <taxon>Bacilli</taxon>
        <taxon>Bacillales</taxon>
        <taxon>Paenibacillaceae</taxon>
        <taxon>Paenibacillus</taxon>
    </lineage>
</organism>
<dbReference type="PANTHER" id="PTHR30185">
    <property type="entry name" value="CRYPTIC BETA-GLUCOSIDE BGL OPERON ANTITERMINATOR"/>
    <property type="match status" value="1"/>
</dbReference>
<dbReference type="InterPro" id="IPR011608">
    <property type="entry name" value="PRD"/>
</dbReference>
<sequence>MTKRDSTLRIERAINNNVVLVLDDQTKEEFVLMGKGIGFAGKCGESIPASDPRIEKRFRLDDPGEMVQYHSLLGDMEPEVIRISEEIIGLITASFGELVNRKIYFALPSHIQFVIYRLRNGMDIVNPFLYETKMCYKDEYEIAKRAADLVGNAFHIRVPEEEVGFLTYHVHSAVSNVPVGQIVKFTNLINELVEQIEERRGIRISRESIDYIRLITHLRYSVERISQDKRVHNPLVAALPQQMPEAYALAQELSQLVHGYIGKPVSEDEIGFLAIHLYRLFEVFQAPGQGAP</sequence>